<name>A0AAW0MK93_9GOBI</name>
<dbReference type="AlphaFoldDB" id="A0AAW0MK93"/>
<reference evidence="3" key="1">
    <citation type="submission" date="2024-04" db="EMBL/GenBank/DDBJ databases">
        <title>Salinicola lusitanus LLJ914,a marine bacterium isolated from the Okinawa Trough.</title>
        <authorList>
            <person name="Li J."/>
        </authorList>
    </citation>
    <scope>NUCLEOTIDE SEQUENCE [LARGE SCALE GENOMIC DNA]</scope>
</reference>
<feature type="region of interest" description="Disordered" evidence="1">
    <location>
        <begin position="97"/>
        <end position="130"/>
    </location>
</feature>
<proteinExistence type="predicted"/>
<evidence type="ECO:0000313" key="3">
    <source>
        <dbReference type="Proteomes" id="UP001460270"/>
    </source>
</evidence>
<evidence type="ECO:0000313" key="2">
    <source>
        <dbReference type="EMBL" id="KAK7878599.1"/>
    </source>
</evidence>
<dbReference type="EMBL" id="JBBPFD010000491">
    <property type="protein sequence ID" value="KAK7878599.1"/>
    <property type="molecule type" value="Genomic_DNA"/>
</dbReference>
<evidence type="ECO:0000256" key="1">
    <source>
        <dbReference type="SAM" id="MobiDB-lite"/>
    </source>
</evidence>
<organism evidence="2 3">
    <name type="scientific">Mugilogobius chulae</name>
    <name type="common">yellowstripe goby</name>
    <dbReference type="NCBI Taxonomy" id="88201"/>
    <lineage>
        <taxon>Eukaryota</taxon>
        <taxon>Metazoa</taxon>
        <taxon>Chordata</taxon>
        <taxon>Craniata</taxon>
        <taxon>Vertebrata</taxon>
        <taxon>Euteleostomi</taxon>
        <taxon>Actinopterygii</taxon>
        <taxon>Neopterygii</taxon>
        <taxon>Teleostei</taxon>
        <taxon>Neoteleostei</taxon>
        <taxon>Acanthomorphata</taxon>
        <taxon>Gobiaria</taxon>
        <taxon>Gobiiformes</taxon>
        <taxon>Gobioidei</taxon>
        <taxon>Gobiidae</taxon>
        <taxon>Gobionellinae</taxon>
        <taxon>Mugilogobius</taxon>
    </lineage>
</organism>
<dbReference type="Proteomes" id="UP001460270">
    <property type="component" value="Unassembled WGS sequence"/>
</dbReference>
<gene>
    <name evidence="2" type="ORF">WMY93_030435</name>
</gene>
<keyword evidence="3" id="KW-1185">Reference proteome</keyword>
<sequence length="130" mass="14557">MLRYWPFSVTQALIGPHLEDLTVVVNERERERGEGCMSRGDVWKHCDVNLRRMTSALFSNMMKTIDRMDPAPPPPLPPPLDHSASALALLHCGLLRHSPESHPESQQVWADGGDQGDIRGTLLAQRAHDD</sequence>
<comment type="caution">
    <text evidence="2">The sequence shown here is derived from an EMBL/GenBank/DDBJ whole genome shotgun (WGS) entry which is preliminary data.</text>
</comment>
<protein>
    <submittedName>
        <fullName evidence="2">Uncharacterized protein</fullName>
    </submittedName>
</protein>
<accession>A0AAW0MK93</accession>